<dbReference type="InterPro" id="IPR053231">
    <property type="entry name" value="GPCR_LN-TM7"/>
</dbReference>
<proteinExistence type="predicted"/>
<evidence type="ECO:0000256" key="4">
    <source>
        <dbReference type="ARBA" id="ARBA00023136"/>
    </source>
</evidence>
<evidence type="ECO:0000259" key="6">
    <source>
        <dbReference type="PROSITE" id="PS50261"/>
    </source>
</evidence>
<dbReference type="EMBL" id="JAZGQO010000002">
    <property type="protein sequence ID" value="KAK6190459.1"/>
    <property type="molecule type" value="Genomic_DNA"/>
</dbReference>
<comment type="caution">
    <text evidence="7">The sequence shown here is derived from an EMBL/GenBank/DDBJ whole genome shotgun (WGS) entry which is preliminary data.</text>
</comment>
<dbReference type="Pfam" id="PF00002">
    <property type="entry name" value="7tm_2"/>
    <property type="match status" value="1"/>
</dbReference>
<dbReference type="Gene3D" id="1.20.1070.10">
    <property type="entry name" value="Rhodopsin 7-helix transmembrane proteins"/>
    <property type="match status" value="1"/>
</dbReference>
<protein>
    <recommendedName>
        <fullName evidence="6">G-protein coupled receptors family 2 profile 2 domain-containing protein</fullName>
    </recommendedName>
</protein>
<feature type="transmembrane region" description="Helical" evidence="5">
    <location>
        <begin position="601"/>
        <end position="627"/>
    </location>
</feature>
<keyword evidence="3 5" id="KW-1133">Transmembrane helix</keyword>
<feature type="transmembrane region" description="Helical" evidence="5">
    <location>
        <begin position="664"/>
        <end position="695"/>
    </location>
</feature>
<dbReference type="InterPro" id="IPR017981">
    <property type="entry name" value="GPCR_2-like_7TM"/>
</dbReference>
<feature type="transmembrane region" description="Helical" evidence="5">
    <location>
        <begin position="716"/>
        <end position="736"/>
    </location>
</feature>
<feature type="domain" description="G-protein coupled receptors family 2 profile 2" evidence="6">
    <location>
        <begin position="602"/>
        <end position="855"/>
    </location>
</feature>
<comment type="subcellular location">
    <subcellularLocation>
        <location evidence="1">Membrane</location>
        <topology evidence="1">Multi-pass membrane protein</topology>
    </subcellularLocation>
</comment>
<dbReference type="PROSITE" id="PS50261">
    <property type="entry name" value="G_PROTEIN_RECEP_F2_4"/>
    <property type="match status" value="1"/>
</dbReference>
<feature type="transmembrane region" description="Helical" evidence="5">
    <location>
        <begin position="634"/>
        <end position="652"/>
    </location>
</feature>
<sequence>MGKVQLVNYIGLQYLYLIHHLSCNVFQPPYQRGVFSNVKGKYPDFNSSVMDLHTQYCRRACQERFIKLIKVAANTNCAPCYCDEQCYQYDDCCPDKILWGPTSRTNLSIVKSGCILTKHSHDWARYSKLVEACAPTYRERNTISDCLNNSYFHWTTNNPVTDPSTNITYRNKYCAICNYVNVTENWKTRTRCRSQYDFGNYSNPQEIYSSVLRNPDCSVSFEPPTIHIKDRSCIPEKKMFYTTCNETGKWPRELYDPNVVKACHLYTSVVRGQYKNIFCQICNAEYIAWSTLIDDSSDLEFAQFGLSLLFDLRDEGARGVIPRHQPNDKISNSECERNEFSSPITCKCVKKTCTADETLIDGHCQPLVSKSNFYGYDICVYMDGTVNKSNYFEHGPWVFPEWDTLTDVITEKYFTPIDIQLCHDELIHLKTEVVLKIFFTYDVDIGEKQRELLQKVYEAGEELETFGYNVLTRIGRTCKPVNTPMELQFIPFCSPIWTEPYRERTAPRPDVASLIPNIKFIKLNKLMTCTKVTMDAGEFKLDNKTLRLLHNEITLVDGEFEEMDEGVNVCIEDYIRGTSHDSCLQMSDQIIHNINTDMSTALGLTSVVCTCISLLSLLVTFVCYCTLKDIRDEIGVSVMGLIVNLFFAQALYEFGLELPPSFDYTMLCTIIGILIHYFWLSALFWMNGCTLILFLKLSYPLQCRRFNKMFIFKRCLLYSMLSPFLIVGINLVTNVARGAGLGYGSKYYFGYVCYINTLGARMMAFALPLGILVLANILLFIFTFVKIHRNQMKSTVNNKHKIRILACLKLSVITGATWAFAYMYEATGYSVFEYIFTVLVGTQGVVIFVTFILNKRVWVIISLKLNRSH</sequence>
<feature type="transmembrane region" description="Helical" evidence="5">
    <location>
        <begin position="802"/>
        <end position="822"/>
    </location>
</feature>
<organism evidence="7 8">
    <name type="scientific">Patella caerulea</name>
    <name type="common">Rayed Mediterranean limpet</name>
    <dbReference type="NCBI Taxonomy" id="87958"/>
    <lineage>
        <taxon>Eukaryota</taxon>
        <taxon>Metazoa</taxon>
        <taxon>Spiralia</taxon>
        <taxon>Lophotrochozoa</taxon>
        <taxon>Mollusca</taxon>
        <taxon>Gastropoda</taxon>
        <taxon>Patellogastropoda</taxon>
        <taxon>Patelloidea</taxon>
        <taxon>Patellidae</taxon>
        <taxon>Patella</taxon>
    </lineage>
</organism>
<evidence type="ECO:0000313" key="7">
    <source>
        <dbReference type="EMBL" id="KAK6190459.1"/>
    </source>
</evidence>
<feature type="transmembrane region" description="Helical" evidence="5">
    <location>
        <begin position="834"/>
        <end position="854"/>
    </location>
</feature>
<dbReference type="InterPro" id="IPR000832">
    <property type="entry name" value="GPCR_2_secretin-like"/>
</dbReference>
<dbReference type="PANTHER" id="PTHR45902:SF1">
    <property type="entry name" value="LATROPHILIN RECEPTOR-LIKE PROTEIN A"/>
    <property type="match status" value="1"/>
</dbReference>
<keyword evidence="4 5" id="KW-0472">Membrane</keyword>
<keyword evidence="8" id="KW-1185">Reference proteome</keyword>
<evidence type="ECO:0000313" key="8">
    <source>
        <dbReference type="Proteomes" id="UP001347796"/>
    </source>
</evidence>
<evidence type="ECO:0000256" key="1">
    <source>
        <dbReference type="ARBA" id="ARBA00004141"/>
    </source>
</evidence>
<dbReference type="GO" id="GO:0007166">
    <property type="term" value="P:cell surface receptor signaling pathway"/>
    <property type="evidence" value="ECO:0007669"/>
    <property type="project" value="InterPro"/>
</dbReference>
<evidence type="ECO:0000256" key="2">
    <source>
        <dbReference type="ARBA" id="ARBA00022692"/>
    </source>
</evidence>
<dbReference type="GO" id="GO:0004930">
    <property type="term" value="F:G protein-coupled receptor activity"/>
    <property type="evidence" value="ECO:0007669"/>
    <property type="project" value="InterPro"/>
</dbReference>
<name>A0AAN8PZR8_PATCE</name>
<gene>
    <name evidence="7" type="ORF">SNE40_002322</name>
</gene>
<keyword evidence="2 5" id="KW-0812">Transmembrane</keyword>
<dbReference type="GO" id="GO:0016020">
    <property type="term" value="C:membrane"/>
    <property type="evidence" value="ECO:0007669"/>
    <property type="project" value="UniProtKB-SubCell"/>
</dbReference>
<dbReference type="AlphaFoldDB" id="A0AAN8PZR8"/>
<dbReference type="PANTHER" id="PTHR45902">
    <property type="entry name" value="LATROPHILIN RECEPTOR-LIKE PROTEIN A"/>
    <property type="match status" value="1"/>
</dbReference>
<feature type="transmembrane region" description="Helical" evidence="5">
    <location>
        <begin position="748"/>
        <end position="781"/>
    </location>
</feature>
<dbReference type="CDD" id="cd15039">
    <property type="entry name" value="7tmB3_Methuselah-like"/>
    <property type="match status" value="1"/>
</dbReference>
<accession>A0AAN8PZR8</accession>
<evidence type="ECO:0000256" key="5">
    <source>
        <dbReference type="SAM" id="Phobius"/>
    </source>
</evidence>
<evidence type="ECO:0000256" key="3">
    <source>
        <dbReference type="ARBA" id="ARBA00022989"/>
    </source>
</evidence>
<reference evidence="7 8" key="1">
    <citation type="submission" date="2024-01" db="EMBL/GenBank/DDBJ databases">
        <title>The genome of the rayed Mediterranean limpet Patella caerulea (Linnaeus, 1758).</title>
        <authorList>
            <person name="Anh-Thu Weber A."/>
            <person name="Halstead-Nussloch G."/>
        </authorList>
    </citation>
    <scope>NUCLEOTIDE SEQUENCE [LARGE SCALE GENOMIC DNA]</scope>
    <source>
        <strain evidence="7">AATW-2023a</strain>
        <tissue evidence="7">Whole specimen</tissue>
    </source>
</reference>
<dbReference type="Proteomes" id="UP001347796">
    <property type="component" value="Unassembled WGS sequence"/>
</dbReference>